<comment type="pathway">
    <text evidence="3">Secondary metabolite biosynthesis.</text>
</comment>
<evidence type="ECO:0000256" key="16">
    <source>
        <dbReference type="SAM" id="Phobius"/>
    </source>
</evidence>
<evidence type="ECO:0000256" key="12">
    <source>
        <dbReference type="ARBA" id="ARBA00023136"/>
    </source>
</evidence>
<dbReference type="Pfam" id="PF00067">
    <property type="entry name" value="p450"/>
    <property type="match status" value="1"/>
</dbReference>
<dbReference type="PROSITE" id="PS00086">
    <property type="entry name" value="CYTOCHROME_P450"/>
    <property type="match status" value="1"/>
</dbReference>
<keyword evidence="8 16" id="KW-1133">Transmembrane helix</keyword>
<keyword evidence="13" id="KW-0325">Glycoprotein</keyword>
<dbReference type="Proteomes" id="UP000799118">
    <property type="component" value="Unassembled WGS sequence"/>
</dbReference>
<dbReference type="InterPro" id="IPR036396">
    <property type="entry name" value="Cyt_P450_sf"/>
</dbReference>
<keyword evidence="7 14" id="KW-0479">Metal-binding</keyword>
<dbReference type="InterPro" id="IPR017972">
    <property type="entry name" value="Cyt_P450_CS"/>
</dbReference>
<accession>A0A6A4HNB9</accession>
<evidence type="ECO:0000256" key="13">
    <source>
        <dbReference type="ARBA" id="ARBA00023180"/>
    </source>
</evidence>
<sequence>MSTSPATRGGIYSGRPHLTMLSDLMGSVFDELRLFLLSDSRPLAHDKDGSGPLLLCLMGLNGKPVENCSLPCSTRANRNLHEPQELKAARIFLLKLYETPENFDKLLRKMAGSAILSVAYANDGFVIAAVPGTYLVLSSVGLFLVVKIHALWMPGASFKRQARIWKNDMEKSLHGPFDSTKRSMIEGGSLAPCFAEMDNESLIEKTAATMYIGTTTSAVMIITAARSNVFDLQFPAGTDTTVITILSFILAMIKWPEYQRKAQEELDPIVNEVLRWQPVTPLAFAHQCTEEDMYNGYRIPKNSTVLPNVWAMFHDEKNFADPYTFNPDRYIRATDRQLNPDVLEPTAGFGFGRRICPGMHMGLSEVWITVASMLAVYDISNALDEKWPAYYPDWRLHITACIAVHTRSNVPSNYDHPNV</sequence>
<keyword evidence="6 16" id="KW-0812">Transmembrane</keyword>
<protein>
    <submittedName>
        <fullName evidence="17">Cytochrome P450</fullName>
    </submittedName>
</protein>
<evidence type="ECO:0000256" key="5">
    <source>
        <dbReference type="ARBA" id="ARBA00022617"/>
    </source>
</evidence>
<evidence type="ECO:0000256" key="6">
    <source>
        <dbReference type="ARBA" id="ARBA00022692"/>
    </source>
</evidence>
<dbReference type="OrthoDB" id="2789670at2759"/>
<feature type="transmembrane region" description="Helical" evidence="16">
    <location>
        <begin position="134"/>
        <end position="153"/>
    </location>
</feature>
<evidence type="ECO:0000256" key="8">
    <source>
        <dbReference type="ARBA" id="ARBA00022989"/>
    </source>
</evidence>
<dbReference type="GO" id="GO:0004497">
    <property type="term" value="F:monooxygenase activity"/>
    <property type="evidence" value="ECO:0007669"/>
    <property type="project" value="UniProtKB-KW"/>
</dbReference>
<evidence type="ECO:0000256" key="7">
    <source>
        <dbReference type="ARBA" id="ARBA00022723"/>
    </source>
</evidence>
<dbReference type="InterPro" id="IPR002401">
    <property type="entry name" value="Cyt_P450_E_grp-I"/>
</dbReference>
<dbReference type="InterPro" id="IPR001128">
    <property type="entry name" value="Cyt_P450"/>
</dbReference>
<comment type="cofactor">
    <cofactor evidence="1 14">
        <name>heme</name>
        <dbReference type="ChEBI" id="CHEBI:30413"/>
    </cofactor>
</comment>
<evidence type="ECO:0000256" key="10">
    <source>
        <dbReference type="ARBA" id="ARBA00023004"/>
    </source>
</evidence>
<dbReference type="AlphaFoldDB" id="A0A6A4HNB9"/>
<keyword evidence="12 16" id="KW-0472">Membrane</keyword>
<evidence type="ECO:0000256" key="14">
    <source>
        <dbReference type="PIRSR" id="PIRSR602401-1"/>
    </source>
</evidence>
<keyword evidence="11 15" id="KW-0503">Monooxygenase</keyword>
<dbReference type="GO" id="GO:0016705">
    <property type="term" value="F:oxidoreductase activity, acting on paired donors, with incorporation or reduction of molecular oxygen"/>
    <property type="evidence" value="ECO:0007669"/>
    <property type="project" value="InterPro"/>
</dbReference>
<dbReference type="SUPFAM" id="SSF48264">
    <property type="entry name" value="Cytochrome P450"/>
    <property type="match status" value="1"/>
</dbReference>
<keyword evidence="10 14" id="KW-0408">Iron</keyword>
<dbReference type="Gene3D" id="1.10.630.10">
    <property type="entry name" value="Cytochrome P450"/>
    <property type="match status" value="1"/>
</dbReference>
<dbReference type="PRINTS" id="PR00463">
    <property type="entry name" value="EP450I"/>
</dbReference>
<organism evidence="17 18">
    <name type="scientific">Gymnopus androsaceus JB14</name>
    <dbReference type="NCBI Taxonomy" id="1447944"/>
    <lineage>
        <taxon>Eukaryota</taxon>
        <taxon>Fungi</taxon>
        <taxon>Dikarya</taxon>
        <taxon>Basidiomycota</taxon>
        <taxon>Agaricomycotina</taxon>
        <taxon>Agaricomycetes</taxon>
        <taxon>Agaricomycetidae</taxon>
        <taxon>Agaricales</taxon>
        <taxon>Marasmiineae</taxon>
        <taxon>Omphalotaceae</taxon>
        <taxon>Gymnopus</taxon>
    </lineage>
</organism>
<evidence type="ECO:0000256" key="4">
    <source>
        <dbReference type="ARBA" id="ARBA00010617"/>
    </source>
</evidence>
<evidence type="ECO:0000256" key="3">
    <source>
        <dbReference type="ARBA" id="ARBA00005179"/>
    </source>
</evidence>
<keyword evidence="18" id="KW-1185">Reference proteome</keyword>
<name>A0A6A4HNB9_9AGAR</name>
<dbReference type="PRINTS" id="PR00385">
    <property type="entry name" value="P450"/>
</dbReference>
<keyword evidence="5 14" id="KW-0349">Heme</keyword>
<comment type="subcellular location">
    <subcellularLocation>
        <location evidence="2">Membrane</location>
        <topology evidence="2">Single-pass membrane protein</topology>
    </subcellularLocation>
</comment>
<dbReference type="PANTHER" id="PTHR46300:SF2">
    <property type="entry name" value="CYTOCHROME P450 MONOOXYGENASE ALNH-RELATED"/>
    <property type="match status" value="1"/>
</dbReference>
<dbReference type="InterPro" id="IPR050364">
    <property type="entry name" value="Cytochrome_P450_fung"/>
</dbReference>
<evidence type="ECO:0000256" key="9">
    <source>
        <dbReference type="ARBA" id="ARBA00023002"/>
    </source>
</evidence>
<evidence type="ECO:0000313" key="17">
    <source>
        <dbReference type="EMBL" id="KAE9398295.1"/>
    </source>
</evidence>
<evidence type="ECO:0000256" key="2">
    <source>
        <dbReference type="ARBA" id="ARBA00004167"/>
    </source>
</evidence>
<evidence type="ECO:0000256" key="15">
    <source>
        <dbReference type="RuleBase" id="RU000461"/>
    </source>
</evidence>
<dbReference type="GO" id="GO:0020037">
    <property type="term" value="F:heme binding"/>
    <property type="evidence" value="ECO:0007669"/>
    <property type="project" value="InterPro"/>
</dbReference>
<evidence type="ECO:0000256" key="11">
    <source>
        <dbReference type="ARBA" id="ARBA00023033"/>
    </source>
</evidence>
<evidence type="ECO:0000313" key="18">
    <source>
        <dbReference type="Proteomes" id="UP000799118"/>
    </source>
</evidence>
<evidence type="ECO:0000256" key="1">
    <source>
        <dbReference type="ARBA" id="ARBA00001971"/>
    </source>
</evidence>
<dbReference type="EMBL" id="ML769485">
    <property type="protein sequence ID" value="KAE9398295.1"/>
    <property type="molecule type" value="Genomic_DNA"/>
</dbReference>
<gene>
    <name evidence="17" type="ORF">BT96DRAFT_995054</name>
</gene>
<comment type="similarity">
    <text evidence="4 15">Belongs to the cytochrome P450 family.</text>
</comment>
<reference evidence="17" key="1">
    <citation type="journal article" date="2019" name="Environ. Microbiol.">
        <title>Fungal ecological strategies reflected in gene transcription - a case study of two litter decomposers.</title>
        <authorList>
            <person name="Barbi F."/>
            <person name="Kohler A."/>
            <person name="Barry K."/>
            <person name="Baskaran P."/>
            <person name="Daum C."/>
            <person name="Fauchery L."/>
            <person name="Ihrmark K."/>
            <person name="Kuo A."/>
            <person name="LaButti K."/>
            <person name="Lipzen A."/>
            <person name="Morin E."/>
            <person name="Grigoriev I.V."/>
            <person name="Henrissat B."/>
            <person name="Lindahl B."/>
            <person name="Martin F."/>
        </authorList>
    </citation>
    <scope>NUCLEOTIDE SEQUENCE</scope>
    <source>
        <strain evidence="17">JB14</strain>
    </source>
</reference>
<proteinExistence type="inferred from homology"/>
<keyword evidence="9 15" id="KW-0560">Oxidoreductase</keyword>
<dbReference type="PANTHER" id="PTHR46300">
    <property type="entry name" value="P450, PUTATIVE (EUROFUNG)-RELATED-RELATED"/>
    <property type="match status" value="1"/>
</dbReference>
<dbReference type="GO" id="GO:0005506">
    <property type="term" value="F:iron ion binding"/>
    <property type="evidence" value="ECO:0007669"/>
    <property type="project" value="InterPro"/>
</dbReference>
<feature type="binding site" description="axial binding residue" evidence="14">
    <location>
        <position position="356"/>
    </location>
    <ligand>
        <name>heme</name>
        <dbReference type="ChEBI" id="CHEBI:30413"/>
    </ligand>
    <ligandPart>
        <name>Fe</name>
        <dbReference type="ChEBI" id="CHEBI:18248"/>
    </ligandPart>
</feature>